<evidence type="ECO:0000313" key="3">
    <source>
        <dbReference type="EMBL" id="MCF2499472.1"/>
    </source>
</evidence>
<dbReference type="Gene3D" id="3.30.2310.20">
    <property type="entry name" value="RelE-like"/>
    <property type="match status" value="1"/>
</dbReference>
<dbReference type="AlphaFoldDB" id="A0A9X1QFJ7"/>
<dbReference type="InterPro" id="IPR035093">
    <property type="entry name" value="RelE/ParE_toxin_dom_sf"/>
</dbReference>
<comment type="similarity">
    <text evidence="1">Belongs to the RelE toxin family.</text>
</comment>
<dbReference type="InterPro" id="IPR051803">
    <property type="entry name" value="TA_system_RelE-like_toxin"/>
</dbReference>
<reference evidence="3" key="1">
    <citation type="submission" date="2022-01" db="EMBL/GenBank/DDBJ databases">
        <title>Novel species in genus Dyadobacter.</title>
        <authorList>
            <person name="Ma C."/>
        </authorList>
    </citation>
    <scope>NUCLEOTIDE SEQUENCE</scope>
    <source>
        <strain evidence="3">CY357</strain>
    </source>
</reference>
<dbReference type="InterPro" id="IPR007712">
    <property type="entry name" value="RelE/ParE_toxin"/>
</dbReference>
<dbReference type="EMBL" id="JAKFFV010000008">
    <property type="protein sequence ID" value="MCF2499472.1"/>
    <property type="molecule type" value="Genomic_DNA"/>
</dbReference>
<keyword evidence="2" id="KW-1277">Toxin-antitoxin system</keyword>
<evidence type="ECO:0000256" key="2">
    <source>
        <dbReference type="ARBA" id="ARBA00022649"/>
    </source>
</evidence>
<accession>A0A9X1QFJ7</accession>
<protein>
    <submittedName>
        <fullName evidence="3">Type II toxin-antitoxin system RelE/ParE family toxin</fullName>
    </submittedName>
</protein>
<gene>
    <name evidence="3" type="ORF">L0661_14200</name>
</gene>
<dbReference type="PANTHER" id="PTHR33755">
    <property type="entry name" value="TOXIN PARE1-RELATED"/>
    <property type="match status" value="1"/>
</dbReference>
<evidence type="ECO:0000313" key="4">
    <source>
        <dbReference type="Proteomes" id="UP001139411"/>
    </source>
</evidence>
<evidence type="ECO:0000256" key="1">
    <source>
        <dbReference type="ARBA" id="ARBA00006226"/>
    </source>
</evidence>
<dbReference type="RefSeq" id="WP_235178244.1">
    <property type="nucleotide sequence ID" value="NZ_JAKFFV010000008.1"/>
</dbReference>
<dbReference type="PANTHER" id="PTHR33755:SF6">
    <property type="entry name" value="PLASMID STABILIZATION SYSTEM PROTEIN"/>
    <property type="match status" value="1"/>
</dbReference>
<dbReference type="Pfam" id="PF05016">
    <property type="entry name" value="ParE_toxin"/>
    <property type="match status" value="1"/>
</dbReference>
<dbReference type="Proteomes" id="UP001139411">
    <property type="component" value="Unassembled WGS sequence"/>
</dbReference>
<sequence>MALNVRLSDRARADIEDISTYLAENFSEKAKIDFLIRLTDQLKLISEMPLMFRASTTKAGVRECVLNKHTIIYYQATDELVKVLTIRNTKRDNA</sequence>
<comment type="caution">
    <text evidence="3">The sequence shown here is derived from an EMBL/GenBank/DDBJ whole genome shotgun (WGS) entry which is preliminary data.</text>
</comment>
<organism evidence="3 4">
    <name type="scientific">Dyadobacter chenhuakuii</name>
    <dbReference type="NCBI Taxonomy" id="2909339"/>
    <lineage>
        <taxon>Bacteria</taxon>
        <taxon>Pseudomonadati</taxon>
        <taxon>Bacteroidota</taxon>
        <taxon>Cytophagia</taxon>
        <taxon>Cytophagales</taxon>
        <taxon>Spirosomataceae</taxon>
        <taxon>Dyadobacter</taxon>
    </lineage>
</organism>
<name>A0A9X1QFJ7_9BACT</name>
<proteinExistence type="inferred from homology"/>